<feature type="region of interest" description="Disordered" evidence="1">
    <location>
        <begin position="34"/>
        <end position="53"/>
    </location>
</feature>
<keyword evidence="4" id="KW-1185">Reference proteome</keyword>
<dbReference type="RefSeq" id="WP_125312896.1">
    <property type="nucleotide sequence ID" value="NZ_RSEC01000058.1"/>
</dbReference>
<proteinExistence type="predicted"/>
<dbReference type="AlphaFoldDB" id="A0A3R9EP06"/>
<dbReference type="PROSITE" id="PS51318">
    <property type="entry name" value="TAT"/>
    <property type="match status" value="1"/>
</dbReference>
<comment type="caution">
    <text evidence="3">The sequence shown here is derived from an EMBL/GenBank/DDBJ whole genome shotgun (WGS) entry which is preliminary data.</text>
</comment>
<sequence length="90" mass="9106">MSTLRRRILATAALPAAALGFLLAAPAAASASTAAPQPSASVADHEPGHHHSHGLHLSILLGLHITGSYHHDDEGDCYDGLLGGGLLDLG</sequence>
<feature type="signal peptide" evidence="2">
    <location>
        <begin position="1"/>
        <end position="31"/>
    </location>
</feature>
<evidence type="ECO:0000256" key="2">
    <source>
        <dbReference type="SAM" id="SignalP"/>
    </source>
</evidence>
<feature type="chain" id="PRO_5038830050" description="Secreted protein" evidence="2">
    <location>
        <begin position="32"/>
        <end position="90"/>
    </location>
</feature>
<gene>
    <name evidence="3" type="ORF">EIY87_28320</name>
</gene>
<name>A0A3R9EP06_9PSEU</name>
<evidence type="ECO:0000313" key="4">
    <source>
        <dbReference type="Proteomes" id="UP000267081"/>
    </source>
</evidence>
<dbReference type="InterPro" id="IPR006311">
    <property type="entry name" value="TAT_signal"/>
</dbReference>
<accession>A0A3R9EP06</accession>
<keyword evidence="2" id="KW-0732">Signal</keyword>
<reference evidence="3 4" key="1">
    <citation type="submission" date="2018-12" db="EMBL/GenBank/DDBJ databases">
        <title>Amycolatopsis eburnea sp. nov. actinomycete associate with arbuscular mycorrhiza fungal spore.</title>
        <authorList>
            <person name="Lumyong S."/>
            <person name="Chaiya L."/>
        </authorList>
    </citation>
    <scope>NUCLEOTIDE SEQUENCE [LARGE SCALE GENOMIC DNA]</scope>
    <source>
        <strain evidence="3 4">GLM-1</strain>
    </source>
</reference>
<evidence type="ECO:0000256" key="1">
    <source>
        <dbReference type="SAM" id="MobiDB-lite"/>
    </source>
</evidence>
<dbReference type="EMBL" id="RSEC01000058">
    <property type="protein sequence ID" value="RSD13610.1"/>
    <property type="molecule type" value="Genomic_DNA"/>
</dbReference>
<dbReference type="Proteomes" id="UP000267081">
    <property type="component" value="Unassembled WGS sequence"/>
</dbReference>
<organism evidence="3 4">
    <name type="scientific">Amycolatopsis eburnea</name>
    <dbReference type="NCBI Taxonomy" id="2267691"/>
    <lineage>
        <taxon>Bacteria</taxon>
        <taxon>Bacillati</taxon>
        <taxon>Actinomycetota</taxon>
        <taxon>Actinomycetes</taxon>
        <taxon>Pseudonocardiales</taxon>
        <taxon>Pseudonocardiaceae</taxon>
        <taxon>Amycolatopsis</taxon>
    </lineage>
</organism>
<evidence type="ECO:0000313" key="3">
    <source>
        <dbReference type="EMBL" id="RSD13610.1"/>
    </source>
</evidence>
<protein>
    <recommendedName>
        <fullName evidence="5">Secreted protein</fullName>
    </recommendedName>
</protein>
<evidence type="ECO:0008006" key="5">
    <source>
        <dbReference type="Google" id="ProtNLM"/>
    </source>
</evidence>